<dbReference type="InterPro" id="IPR045851">
    <property type="entry name" value="AMP-bd_C_sf"/>
</dbReference>
<dbReference type="Pfam" id="PF08345">
    <property type="entry name" value="YscJ_FliF_C"/>
    <property type="match status" value="1"/>
</dbReference>
<evidence type="ECO:0000256" key="7">
    <source>
        <dbReference type="ARBA" id="ARBA00022692"/>
    </source>
</evidence>
<dbReference type="EMBL" id="LR134238">
    <property type="protein sequence ID" value="VED12244.1"/>
    <property type="molecule type" value="Genomic_DNA"/>
</dbReference>
<feature type="transmembrane region" description="Helical" evidence="13">
    <location>
        <begin position="437"/>
        <end position="458"/>
    </location>
</feature>
<dbReference type="Gene3D" id="3.30.300.30">
    <property type="match status" value="1"/>
</dbReference>
<dbReference type="InterPro" id="IPR032779">
    <property type="entry name" value="FliG_M"/>
</dbReference>
<evidence type="ECO:0000256" key="5">
    <source>
        <dbReference type="ARBA" id="ARBA00017949"/>
    </source>
</evidence>
<feature type="domain" description="Flagellar motor switch protein FliG C-terminal" evidence="15">
    <location>
        <begin position="762"/>
        <end position="868"/>
    </location>
</feature>
<accession>A0A3S4KS93</accession>
<dbReference type="PANTHER" id="PTHR30046">
    <property type="entry name" value="FLAGELLAR M-RING PROTEIN"/>
    <property type="match status" value="1"/>
</dbReference>
<keyword evidence="7 13" id="KW-0812">Transmembrane</keyword>
<dbReference type="InterPro" id="IPR013556">
    <property type="entry name" value="Flag_M-ring_C"/>
</dbReference>
<keyword evidence="6" id="KW-1003">Cell membrane</keyword>
<dbReference type="InterPro" id="IPR000067">
    <property type="entry name" value="FlgMring_FliF"/>
</dbReference>
<evidence type="ECO:0000256" key="9">
    <source>
        <dbReference type="ARBA" id="ARBA00023136"/>
    </source>
</evidence>
<feature type="domain" description="Flagellar M-ring C-terminal" evidence="16">
    <location>
        <begin position="259"/>
        <end position="418"/>
    </location>
</feature>
<evidence type="ECO:0000256" key="8">
    <source>
        <dbReference type="ARBA" id="ARBA00022989"/>
    </source>
</evidence>
<name>A0A3S4KS93_ECOLX</name>
<keyword evidence="8 13" id="KW-1133">Transmembrane helix</keyword>
<keyword evidence="19" id="KW-0969">Cilium</keyword>
<evidence type="ECO:0000259" key="14">
    <source>
        <dbReference type="Pfam" id="PF01514"/>
    </source>
</evidence>
<evidence type="ECO:0000256" key="11">
    <source>
        <dbReference type="ARBA" id="ARBA00025936"/>
    </source>
</evidence>
<dbReference type="Pfam" id="PF01514">
    <property type="entry name" value="YscJ_FliF"/>
    <property type="match status" value="1"/>
</dbReference>
<evidence type="ECO:0000256" key="6">
    <source>
        <dbReference type="ARBA" id="ARBA00022475"/>
    </source>
</evidence>
<evidence type="ECO:0000259" key="16">
    <source>
        <dbReference type="Pfam" id="PF08345"/>
    </source>
</evidence>
<dbReference type="PANTHER" id="PTHR30046:SF0">
    <property type="entry name" value="FLAGELLAR M-RING PROTEIN"/>
    <property type="match status" value="1"/>
</dbReference>
<evidence type="ECO:0000256" key="3">
    <source>
        <dbReference type="ARBA" id="ARBA00004651"/>
    </source>
</evidence>
<keyword evidence="10" id="KW-0975">Bacterial flagellum</keyword>
<feature type="transmembrane region" description="Helical" evidence="13">
    <location>
        <begin position="25"/>
        <end position="46"/>
    </location>
</feature>
<protein>
    <recommendedName>
        <fullName evidence="5">Flagellar M-ring protein</fullName>
    </recommendedName>
</protein>
<evidence type="ECO:0000256" key="12">
    <source>
        <dbReference type="SAM" id="MobiDB-lite"/>
    </source>
</evidence>
<dbReference type="Pfam" id="PF14841">
    <property type="entry name" value="FliG_M"/>
    <property type="match status" value="1"/>
</dbReference>
<dbReference type="NCBIfam" id="TIGR00206">
    <property type="entry name" value="fliF"/>
    <property type="match status" value="1"/>
</dbReference>
<proteinExistence type="inferred from homology"/>
<dbReference type="Pfam" id="PF01706">
    <property type="entry name" value="FliG_C"/>
    <property type="match status" value="1"/>
</dbReference>
<dbReference type="InterPro" id="IPR011002">
    <property type="entry name" value="FliG_a-hlx"/>
</dbReference>
<keyword evidence="9 13" id="KW-0472">Membrane</keyword>
<sequence length="877" mass="97236">MNAQIKKLTQAFPAFRLRLADNKRWALMAGVGLAVAATAIIVSVLWTGNRGYVSLYGRQENLPVSQIVTVLDGEKLSYRIDPQSGQILVPEDALSKTRMTLAAKGVQAILPSGYELMDKDEVLGSSQFVQNVRYKRSLEGELAQSIMSLDSVESARVHLALNEESSFVVSDEPQNSASVVVRLHYGAKLNMDQVNAIVHLVSGSIPGLHASKVSVVDQAGNLLTDGIGAGEAVSAATRKRDQILKDIQDKTRASVANVLDSLVGTGNYRVSVMPDLDLSTIDETQEHYGDAPKINREENVLDSDTNQVAMGVPGSLSNRPPVAANQMTNGTEENRSPEALSKHSESKRDYSYDRSVQHIQHPGFAVKRLNVAVVLNQNAPAMKNWKPEQTAQLTALLNNAAGIDVQRGDNLTLSLLNFVPQAVPVEPIIPLWKDDSVLAWVRLIGCGLLALLLLFFVVRPVMKRLTAVRAPVITPEPEAVSEPWIAMPEEERKNVDLPSLPGDDSLPSQSSGLEVKLEFLQKLAMSDTDRVAEVLRQWITSNERIDNNKSNSYLEQAAILLLCLGEEAAATVMQKLSREEVVRLSENMARLSGVKTSMARRVINNFFDEFREQSGINGASRSMLQGILNKALGTEIASSVINGIYGDEIRSRMARLQWVEPRQLAMLISEEHLQLQAVFLAFLTPEISAAVLSYLNESVQNEILYRVAKLNDVNRDVVDELDRLIERGLSVLSEHGSKVKGIKQAADIVNRFQGNQQVILDQMRERDEEVLEQLQDEMYDFFILSRQNEEVRRRLLDEVPMEDWAVALKGTEALLRRSIYAVMPKRQAQQLEAITARLGPVPVSRIEQIRREIMGIARELEEAGEIQLQLFAEQTAE</sequence>
<comment type="subunit">
    <text evidence="11">The basal body constitutes a major portion of the flagellar organelle and consists of four rings (L,P,S, and M) mounted on a central rod. The M ring is integral to the inner membrane of the cell and may be connected to the flagellar rod via the S ring. The S (supramembrane ring) lies just distal to the M ring. The L and P rings lie in the outer membrane and the periplasmic space, respectively.</text>
</comment>
<evidence type="ECO:0000259" key="15">
    <source>
        <dbReference type="Pfam" id="PF01706"/>
    </source>
</evidence>
<dbReference type="GO" id="GO:0003774">
    <property type="term" value="F:cytoskeletal motor activity"/>
    <property type="evidence" value="ECO:0007669"/>
    <property type="project" value="InterPro"/>
</dbReference>
<dbReference type="GO" id="GO:0071973">
    <property type="term" value="P:bacterial-type flagellum-dependent cell motility"/>
    <property type="evidence" value="ECO:0007669"/>
    <property type="project" value="InterPro"/>
</dbReference>
<feature type="domain" description="Flagellar motor switch protein FliG N-terminal" evidence="18">
    <location>
        <begin position="554"/>
        <end position="646"/>
    </location>
</feature>
<evidence type="ECO:0000256" key="10">
    <source>
        <dbReference type="ARBA" id="ARBA00023143"/>
    </source>
</evidence>
<comment type="function">
    <text evidence="1">The M ring may be actively involved in energy transduction.</text>
</comment>
<evidence type="ECO:0000256" key="13">
    <source>
        <dbReference type="SAM" id="Phobius"/>
    </source>
</evidence>
<dbReference type="InterPro" id="IPR043427">
    <property type="entry name" value="YscJ/FliF"/>
</dbReference>
<feature type="compositionally biased region" description="Basic and acidic residues" evidence="12">
    <location>
        <begin position="332"/>
        <end position="347"/>
    </location>
</feature>
<gene>
    <name evidence="19" type="primary">lfiF</name>
    <name evidence="19" type="ORF">NCTC9044_03308</name>
</gene>
<evidence type="ECO:0000256" key="2">
    <source>
        <dbReference type="ARBA" id="ARBA00004117"/>
    </source>
</evidence>
<reference evidence="19 20" key="1">
    <citation type="submission" date="2018-12" db="EMBL/GenBank/DDBJ databases">
        <authorList>
            <consortium name="Pathogen Informatics"/>
        </authorList>
    </citation>
    <scope>NUCLEOTIDE SEQUENCE [LARGE SCALE GENOMIC DNA]</scope>
    <source>
        <strain evidence="19 20">NCTC9044</strain>
    </source>
</reference>
<dbReference type="AlphaFoldDB" id="A0A3S4KS93"/>
<dbReference type="InterPro" id="IPR006182">
    <property type="entry name" value="FliF_N_dom"/>
</dbReference>
<evidence type="ECO:0000259" key="17">
    <source>
        <dbReference type="Pfam" id="PF14841"/>
    </source>
</evidence>
<evidence type="ECO:0000259" key="18">
    <source>
        <dbReference type="Pfam" id="PF14842"/>
    </source>
</evidence>
<dbReference type="GO" id="GO:0009431">
    <property type="term" value="C:bacterial-type flagellum basal body, MS ring"/>
    <property type="evidence" value="ECO:0007669"/>
    <property type="project" value="InterPro"/>
</dbReference>
<dbReference type="Gene3D" id="1.10.220.30">
    <property type="match status" value="3"/>
</dbReference>
<dbReference type="SUPFAM" id="SSF48029">
    <property type="entry name" value="FliG"/>
    <property type="match status" value="2"/>
</dbReference>
<dbReference type="InterPro" id="IPR023087">
    <property type="entry name" value="Flg_Motor_Flig_C"/>
</dbReference>
<organism evidence="19 20">
    <name type="scientific">Escherichia coli</name>
    <dbReference type="NCBI Taxonomy" id="562"/>
    <lineage>
        <taxon>Bacteria</taxon>
        <taxon>Pseudomonadati</taxon>
        <taxon>Pseudomonadota</taxon>
        <taxon>Gammaproteobacteria</taxon>
        <taxon>Enterobacterales</taxon>
        <taxon>Enterobacteriaceae</taxon>
        <taxon>Escherichia</taxon>
    </lineage>
</organism>
<dbReference type="GO" id="GO:0005886">
    <property type="term" value="C:plasma membrane"/>
    <property type="evidence" value="ECO:0007669"/>
    <property type="project" value="UniProtKB-SubCell"/>
</dbReference>
<comment type="similarity">
    <text evidence="4">Belongs to the FliF family.</text>
</comment>
<feature type="domain" description="Flagellar M-ring N-terminal" evidence="14">
    <location>
        <begin position="50"/>
        <end position="224"/>
    </location>
</feature>
<dbReference type="Proteomes" id="UP000271797">
    <property type="component" value="Chromosome"/>
</dbReference>
<feature type="domain" description="Flagellar motor switch protein FliG middle" evidence="17">
    <location>
        <begin position="661"/>
        <end position="732"/>
    </location>
</feature>
<keyword evidence="19" id="KW-0282">Flagellum</keyword>
<evidence type="ECO:0000313" key="20">
    <source>
        <dbReference type="Proteomes" id="UP000271797"/>
    </source>
</evidence>
<feature type="region of interest" description="Disordered" evidence="12">
    <location>
        <begin position="291"/>
        <end position="347"/>
    </location>
</feature>
<comment type="subcellular location">
    <subcellularLocation>
        <location evidence="2">Bacterial flagellum basal body</location>
    </subcellularLocation>
    <subcellularLocation>
        <location evidence="3">Cell membrane</location>
        <topology evidence="3">Multi-pass membrane protein</topology>
    </subcellularLocation>
</comment>
<evidence type="ECO:0000313" key="19">
    <source>
        <dbReference type="EMBL" id="VED12244.1"/>
    </source>
</evidence>
<keyword evidence="19" id="KW-0966">Cell projection</keyword>
<dbReference type="Pfam" id="PF14842">
    <property type="entry name" value="FliG_N"/>
    <property type="match status" value="1"/>
</dbReference>
<evidence type="ECO:0000256" key="1">
    <source>
        <dbReference type="ARBA" id="ARBA00003820"/>
    </source>
</evidence>
<dbReference type="PRINTS" id="PR01009">
    <property type="entry name" value="FLGMRINGFLIF"/>
</dbReference>
<evidence type="ECO:0000256" key="4">
    <source>
        <dbReference type="ARBA" id="ARBA00007971"/>
    </source>
</evidence>
<dbReference type="InterPro" id="IPR028263">
    <property type="entry name" value="FliG_N"/>
</dbReference>